<dbReference type="Gene3D" id="3.90.226.10">
    <property type="entry name" value="2-enoyl-CoA Hydratase, Chain A, domain 1"/>
    <property type="match status" value="1"/>
</dbReference>
<dbReference type="InterPro" id="IPR029045">
    <property type="entry name" value="ClpP/crotonase-like_dom_sf"/>
</dbReference>
<evidence type="ECO:0000256" key="2">
    <source>
        <dbReference type="SAM" id="MobiDB-lite"/>
    </source>
</evidence>
<dbReference type="Proteomes" id="UP001501057">
    <property type="component" value="Unassembled WGS sequence"/>
</dbReference>
<proteinExistence type="inferred from homology"/>
<organism evidence="3 4">
    <name type="scientific">Aeromicrobium alkaliterrae</name>
    <dbReference type="NCBI Taxonomy" id="302168"/>
    <lineage>
        <taxon>Bacteria</taxon>
        <taxon>Bacillati</taxon>
        <taxon>Actinomycetota</taxon>
        <taxon>Actinomycetes</taxon>
        <taxon>Propionibacteriales</taxon>
        <taxon>Nocardioidaceae</taxon>
        <taxon>Aeromicrobium</taxon>
    </lineage>
</organism>
<comment type="caution">
    <text evidence="3">The sequence shown here is derived from an EMBL/GenBank/DDBJ whole genome shotgun (WGS) entry which is preliminary data.</text>
</comment>
<dbReference type="EMBL" id="BAAAME010000001">
    <property type="protein sequence ID" value="GAA1724376.1"/>
    <property type="molecule type" value="Genomic_DNA"/>
</dbReference>
<evidence type="ECO:0000313" key="3">
    <source>
        <dbReference type="EMBL" id="GAA1724376.1"/>
    </source>
</evidence>
<dbReference type="InterPro" id="IPR001753">
    <property type="entry name" value="Enoyl-CoA_hydra/iso"/>
</dbReference>
<protein>
    <submittedName>
        <fullName evidence="3">Crotonase/enoyl-CoA hydratase family protein</fullName>
    </submittedName>
</protein>
<accession>A0ABN2JEN4</accession>
<dbReference type="RefSeq" id="WP_344196687.1">
    <property type="nucleotide sequence ID" value="NZ_BAAAME010000001.1"/>
</dbReference>
<dbReference type="Pfam" id="PF00378">
    <property type="entry name" value="ECH_1"/>
    <property type="match status" value="1"/>
</dbReference>
<name>A0ABN2JEN4_9ACTN</name>
<feature type="compositionally biased region" description="Basic and acidic residues" evidence="2">
    <location>
        <begin position="284"/>
        <end position="295"/>
    </location>
</feature>
<comment type="similarity">
    <text evidence="1">Belongs to the enoyl-CoA hydratase/isomerase family.</text>
</comment>
<feature type="region of interest" description="Disordered" evidence="2">
    <location>
        <begin position="271"/>
        <end position="295"/>
    </location>
</feature>
<dbReference type="CDD" id="cd06558">
    <property type="entry name" value="crotonase-like"/>
    <property type="match status" value="1"/>
</dbReference>
<dbReference type="PANTHER" id="PTHR43802:SF1">
    <property type="entry name" value="IP11341P-RELATED"/>
    <property type="match status" value="1"/>
</dbReference>
<dbReference type="PANTHER" id="PTHR43802">
    <property type="entry name" value="ENOYL-COA HYDRATASE"/>
    <property type="match status" value="1"/>
</dbReference>
<reference evidence="3 4" key="1">
    <citation type="journal article" date="2019" name="Int. J. Syst. Evol. Microbiol.">
        <title>The Global Catalogue of Microorganisms (GCM) 10K type strain sequencing project: providing services to taxonomists for standard genome sequencing and annotation.</title>
        <authorList>
            <consortium name="The Broad Institute Genomics Platform"/>
            <consortium name="The Broad Institute Genome Sequencing Center for Infectious Disease"/>
            <person name="Wu L."/>
            <person name="Ma J."/>
        </authorList>
    </citation>
    <scope>NUCLEOTIDE SEQUENCE [LARGE SCALE GENOMIC DNA]</scope>
    <source>
        <strain evidence="3 4">JCM 13518</strain>
    </source>
</reference>
<dbReference type="NCBIfam" id="NF006109">
    <property type="entry name" value="PRK08260.1"/>
    <property type="match status" value="1"/>
</dbReference>
<sequence length="295" mass="31222">MSESLRLANLDYDVADHVATVRFNRPEKRNTFTKQMALDIVQAIAAADADDDVRVVVVAGSGGHFCAGADLEAAMSGELGGTDEFAEAAGDITGVERDSGGYAALAIAASLKPVIAAVSGSAVGIGATLTLPMDVRVVGESARYGFVFNRRALVPEAASTWFLPRVVAPGKALEWVLTGRLVGSAEALASGLANHVVADDEVETKAFEIAREIAENTSPVSVSLSRQMLWRGLEVDSPWHAHAAESRALAERFQSTDLVEGITSFFEKRTPSFPMGVPSQLPDTVERPAQRPSDV</sequence>
<dbReference type="SUPFAM" id="SSF52096">
    <property type="entry name" value="ClpP/crotonase"/>
    <property type="match status" value="1"/>
</dbReference>
<gene>
    <name evidence="3" type="ORF">GCM10009710_01520</name>
</gene>
<evidence type="ECO:0000313" key="4">
    <source>
        <dbReference type="Proteomes" id="UP001501057"/>
    </source>
</evidence>
<keyword evidence="4" id="KW-1185">Reference proteome</keyword>
<evidence type="ECO:0000256" key="1">
    <source>
        <dbReference type="ARBA" id="ARBA00005254"/>
    </source>
</evidence>